<evidence type="ECO:0000259" key="11">
    <source>
        <dbReference type="Pfam" id="PF12627"/>
    </source>
</evidence>
<dbReference type="InterPro" id="IPR006674">
    <property type="entry name" value="HD_domain"/>
</dbReference>
<keyword evidence="4" id="KW-0548">Nucleotidyltransferase</keyword>
<dbReference type="InterPro" id="IPR002646">
    <property type="entry name" value="PolA_pol_head_dom"/>
</dbReference>
<dbReference type="GO" id="GO:0016779">
    <property type="term" value="F:nucleotidyltransferase activity"/>
    <property type="evidence" value="ECO:0007669"/>
    <property type="project" value="UniProtKB-KW"/>
</dbReference>
<dbReference type="Gene3D" id="1.10.246.80">
    <property type="match status" value="1"/>
</dbReference>
<evidence type="ECO:0000256" key="1">
    <source>
        <dbReference type="ARBA" id="ARBA00001946"/>
    </source>
</evidence>
<protein>
    <submittedName>
        <fullName evidence="12">CCA tRNA nucleotidyltransferase</fullName>
    </submittedName>
</protein>
<dbReference type="GO" id="GO:0008033">
    <property type="term" value="P:tRNA processing"/>
    <property type="evidence" value="ECO:0007669"/>
    <property type="project" value="UniProtKB-KW"/>
</dbReference>
<dbReference type="EMBL" id="MELI01000093">
    <property type="protein sequence ID" value="OFW32555.1"/>
    <property type="molecule type" value="Genomic_DNA"/>
</dbReference>
<dbReference type="InterPro" id="IPR003607">
    <property type="entry name" value="HD/PDEase_dom"/>
</dbReference>
<dbReference type="Pfam" id="PF01966">
    <property type="entry name" value="HD"/>
    <property type="match status" value="1"/>
</dbReference>
<name>A0A1F2UNG4_9ACTN</name>
<gene>
    <name evidence="12" type="ORF">A2074_00285</name>
</gene>
<dbReference type="InterPro" id="IPR014065">
    <property type="entry name" value="tRNA_adenylyltransferase"/>
</dbReference>
<dbReference type="Pfam" id="PF01743">
    <property type="entry name" value="PolyA_pol"/>
    <property type="match status" value="1"/>
</dbReference>
<evidence type="ECO:0000256" key="2">
    <source>
        <dbReference type="ARBA" id="ARBA00022679"/>
    </source>
</evidence>
<evidence type="ECO:0000313" key="12">
    <source>
        <dbReference type="EMBL" id="OFW32555.1"/>
    </source>
</evidence>
<dbReference type="CDD" id="cd00077">
    <property type="entry name" value="HDc"/>
    <property type="match status" value="1"/>
</dbReference>
<dbReference type="SUPFAM" id="SSF81301">
    <property type="entry name" value="Nucleotidyltransferase"/>
    <property type="match status" value="1"/>
</dbReference>
<dbReference type="InterPro" id="IPR043519">
    <property type="entry name" value="NT_sf"/>
</dbReference>
<evidence type="ECO:0000313" key="13">
    <source>
        <dbReference type="Proteomes" id="UP000178086"/>
    </source>
</evidence>
<evidence type="ECO:0000256" key="8">
    <source>
        <dbReference type="SAM" id="Coils"/>
    </source>
</evidence>
<organism evidence="12 13">
    <name type="scientific">Candidatus Aquicultor primus</name>
    <dbReference type="NCBI Taxonomy" id="1797195"/>
    <lineage>
        <taxon>Bacteria</taxon>
        <taxon>Bacillati</taxon>
        <taxon>Actinomycetota</taxon>
        <taxon>Candidatus Aquicultoria</taxon>
        <taxon>Candidatus Aquicultorales</taxon>
        <taxon>Candidatus Aquicultoraceae</taxon>
        <taxon>Candidatus Aquicultor</taxon>
    </lineage>
</organism>
<evidence type="ECO:0000259" key="10">
    <source>
        <dbReference type="Pfam" id="PF01966"/>
    </source>
</evidence>
<keyword evidence="8" id="KW-0175">Coiled coil</keyword>
<dbReference type="CDD" id="cd05398">
    <property type="entry name" value="NT_ClassII-CCAase"/>
    <property type="match status" value="1"/>
</dbReference>
<dbReference type="GO" id="GO:0000166">
    <property type="term" value="F:nucleotide binding"/>
    <property type="evidence" value="ECO:0007669"/>
    <property type="project" value="UniProtKB-KW"/>
</dbReference>
<proteinExistence type="predicted"/>
<dbReference type="Gene3D" id="1.10.3090.10">
    <property type="entry name" value="cca-adding enzyme, domain 2"/>
    <property type="match status" value="1"/>
</dbReference>
<dbReference type="PANTHER" id="PTHR46173:SF1">
    <property type="entry name" value="CCA TRNA NUCLEOTIDYLTRANSFERASE 1, MITOCHONDRIAL"/>
    <property type="match status" value="1"/>
</dbReference>
<evidence type="ECO:0000256" key="6">
    <source>
        <dbReference type="ARBA" id="ARBA00022741"/>
    </source>
</evidence>
<dbReference type="Proteomes" id="UP000178086">
    <property type="component" value="Unassembled WGS sequence"/>
</dbReference>
<dbReference type="InterPro" id="IPR032828">
    <property type="entry name" value="PolyA_RNA-bd"/>
</dbReference>
<feature type="domain" description="tRNA nucleotidyltransferase/poly(A) polymerase RNA and SrmB- binding" evidence="11">
    <location>
        <begin position="184"/>
        <end position="244"/>
    </location>
</feature>
<keyword evidence="7" id="KW-0460">Magnesium</keyword>
<dbReference type="Gene3D" id="3.30.460.10">
    <property type="entry name" value="Beta Polymerase, domain 2"/>
    <property type="match status" value="1"/>
</dbReference>
<reference evidence="12 13" key="1">
    <citation type="journal article" date="2016" name="Nat. Commun.">
        <title>Thousands of microbial genomes shed light on interconnected biogeochemical processes in an aquifer system.</title>
        <authorList>
            <person name="Anantharaman K."/>
            <person name="Brown C.T."/>
            <person name="Hug L.A."/>
            <person name="Sharon I."/>
            <person name="Castelle C.J."/>
            <person name="Probst A.J."/>
            <person name="Thomas B.C."/>
            <person name="Singh A."/>
            <person name="Wilkins M.J."/>
            <person name="Karaoz U."/>
            <person name="Brodie E.L."/>
            <person name="Williams K.H."/>
            <person name="Hubbard S.S."/>
            <person name="Banfield J.F."/>
        </authorList>
    </citation>
    <scope>NUCLEOTIDE SEQUENCE [LARGE SCALE GENOMIC DNA]</scope>
</reference>
<feature type="domain" description="HD" evidence="10">
    <location>
        <begin position="262"/>
        <end position="340"/>
    </location>
</feature>
<evidence type="ECO:0000256" key="3">
    <source>
        <dbReference type="ARBA" id="ARBA00022694"/>
    </source>
</evidence>
<keyword evidence="3" id="KW-0819">tRNA processing</keyword>
<dbReference type="AlphaFoldDB" id="A0A1F2UNG4"/>
<keyword evidence="5" id="KW-0479">Metal-binding</keyword>
<dbReference type="PANTHER" id="PTHR46173">
    <property type="entry name" value="CCA TRNA NUCLEOTIDYLTRANSFERASE 1, MITOCHONDRIAL"/>
    <property type="match status" value="1"/>
</dbReference>
<dbReference type="SUPFAM" id="SSF81891">
    <property type="entry name" value="Poly A polymerase C-terminal region-like"/>
    <property type="match status" value="1"/>
</dbReference>
<dbReference type="NCBIfam" id="TIGR00277">
    <property type="entry name" value="HDIG"/>
    <property type="match status" value="1"/>
</dbReference>
<evidence type="ECO:0000259" key="9">
    <source>
        <dbReference type="Pfam" id="PF01743"/>
    </source>
</evidence>
<dbReference type="InterPro" id="IPR050264">
    <property type="entry name" value="Bact_CCA-adding_enz_type3_sf"/>
</dbReference>
<feature type="domain" description="Poly A polymerase head" evidence="9">
    <location>
        <begin position="33"/>
        <end position="157"/>
    </location>
</feature>
<accession>A0A1F2UNG4</accession>
<dbReference type="GO" id="GO:0046872">
    <property type="term" value="F:metal ion binding"/>
    <property type="evidence" value="ECO:0007669"/>
    <property type="project" value="UniProtKB-KW"/>
</dbReference>
<feature type="coiled-coil region" evidence="8">
    <location>
        <begin position="380"/>
        <end position="407"/>
    </location>
</feature>
<dbReference type="NCBIfam" id="TIGR02692">
    <property type="entry name" value="tRNA_CCA_actino"/>
    <property type="match status" value="1"/>
</dbReference>
<evidence type="ECO:0000256" key="7">
    <source>
        <dbReference type="ARBA" id="ARBA00022842"/>
    </source>
</evidence>
<comment type="cofactor">
    <cofactor evidence="1">
        <name>Mg(2+)</name>
        <dbReference type="ChEBI" id="CHEBI:18420"/>
    </cofactor>
</comment>
<keyword evidence="2 12" id="KW-0808">Transferase</keyword>
<evidence type="ECO:0000256" key="5">
    <source>
        <dbReference type="ARBA" id="ARBA00022723"/>
    </source>
</evidence>
<sequence>MGERLDIDNLRASLKHPVVGELSRLFEEAGKTLYLVGGSVRDALLGQVHDDLDFATDAQPEQIIKIVKPWADNLWLIGIKFGTVALGKGQLKIEITTLRSERYEDASRHPVVAFDSGIELDLSRRDFTVNAMALELSTGDLIDPFHGQDDLVKRLLRTPLGPEQSFLDDPLRMMRAVRFVSTMGMDLSDKTREAIRQYKGELARVSSERVRDEFSKILTGREPSKALRLLIETGLSDEFVPEISRLEVTQDPDYHHKDVLEHTLLVVERTEPELALRLAALFHDTGKPDTKEIIEGKVTFYNHDHVSAYATKKRLRALKYPKAVIDEVYELIYQHMRVYTYRMGWTDKAVRKYIRDAGDLRAKLNALIRADCTTKNPRKMNQSLRVLDELEERIIELEAAEETAKIRPPVDGNEIMEYLGIGPGPLVGEVMRLLLEARLDGDISTKEEALELVDVWAKDRGLKG</sequence>
<evidence type="ECO:0000256" key="4">
    <source>
        <dbReference type="ARBA" id="ARBA00022695"/>
    </source>
</evidence>
<keyword evidence="6" id="KW-0547">Nucleotide-binding</keyword>
<dbReference type="GO" id="GO:0000049">
    <property type="term" value="F:tRNA binding"/>
    <property type="evidence" value="ECO:0007669"/>
    <property type="project" value="TreeGrafter"/>
</dbReference>
<dbReference type="InterPro" id="IPR006675">
    <property type="entry name" value="HDIG_dom"/>
</dbReference>
<dbReference type="Pfam" id="PF12627">
    <property type="entry name" value="PolyA_pol_RNAbd"/>
    <property type="match status" value="1"/>
</dbReference>
<comment type="caution">
    <text evidence="12">The sequence shown here is derived from an EMBL/GenBank/DDBJ whole genome shotgun (WGS) entry which is preliminary data.</text>
</comment>